<sequence>MASSSPSSPAKEPSVVILNAANIGFTYGRQCLHLSDTFDWRGVLAAWRYYKERQVEHCWFTANESLLRHNPGMPVELTDSLYPAPVRDGMKDLDDLMTIRAAKIYSSQFVDNDNYRDWRVRLAERDNDTAKWWKENDEEKHVYYTFMPTGEFMPDKSAPPPEGAMDIDDSFDDQDGRGNNTANAPNPSPSFGPGGDHQLGGQYDASAAAQNVYVPRVVKKFGGKTAGPCRSSKFAHGRQQRYSQYSAAPYARPGRANAASNDYRAVPPSVNSTTRSTGREEAWEDGAIRLGSFFVGNSPPTPMPKQPRNCRGRSKPGNAPGRMAPSQQRAAPPVPARDRPQPVWGGGPALSGSTEESWDDNTFGSGGTAWRSIFSYSATTAMDVDFFDTVGGDLDPTTVAARCLSKLINDRRGSEFITFTPCSFPSTAWLGDLPAGCIRESPSGQSLYRVNDIVRGRDLLEALSLFLGEGPILPKDAAFSAYLDVELGRCLEYILWGSDAVFEGFTRQVYAATVGNFLLRNFMYTGSSVRATRAKRSGIANMSMCVERLEQVLDCLSRWALSLDYGYLLDDTEHCHENGASNGGMNGDSTYPSKLVICKAFGYLAVLLSIPLPRVDRRLKILLQDQRWQGLFDFCRKIESRVSVFGGGRNFLNETIDIPEHKSWFEVWGFGVKAAERDRSDSHDSSSAEPQGYPDDEPHAEDYEEPAMWWQRAAFAGIAGTIILGYIVTGWNPPFEVQLS</sequence>
<organism evidence="2 3">
    <name type="scientific">Perkinsus olseni</name>
    <name type="common">Perkinsus atlanticus</name>
    <dbReference type="NCBI Taxonomy" id="32597"/>
    <lineage>
        <taxon>Eukaryota</taxon>
        <taxon>Sar</taxon>
        <taxon>Alveolata</taxon>
        <taxon>Perkinsozoa</taxon>
        <taxon>Perkinsea</taxon>
        <taxon>Perkinsida</taxon>
        <taxon>Perkinsidae</taxon>
        <taxon>Perkinsus</taxon>
    </lineage>
</organism>
<feature type="region of interest" description="Disordered" evidence="1">
    <location>
        <begin position="224"/>
        <end position="280"/>
    </location>
</feature>
<feature type="region of interest" description="Disordered" evidence="1">
    <location>
        <begin position="151"/>
        <end position="202"/>
    </location>
</feature>
<dbReference type="AlphaFoldDB" id="A0A7J6M1G1"/>
<evidence type="ECO:0000313" key="2">
    <source>
        <dbReference type="EMBL" id="KAF4665317.1"/>
    </source>
</evidence>
<feature type="region of interest" description="Disordered" evidence="1">
    <location>
        <begin position="678"/>
        <end position="700"/>
    </location>
</feature>
<dbReference type="Gene3D" id="3.40.50.11980">
    <property type="match status" value="1"/>
</dbReference>
<feature type="region of interest" description="Disordered" evidence="1">
    <location>
        <begin position="293"/>
        <end position="359"/>
    </location>
</feature>
<reference evidence="2 3" key="1">
    <citation type="submission" date="2020-04" db="EMBL/GenBank/DDBJ databases">
        <title>Perkinsus olseni comparative genomics.</title>
        <authorList>
            <person name="Bogema D.R."/>
        </authorList>
    </citation>
    <scope>NUCLEOTIDE SEQUENCE [LARGE SCALE GENOMIC DNA]</scope>
    <source>
        <strain evidence="2">ATCC PRA-179</strain>
    </source>
</reference>
<evidence type="ECO:0000256" key="1">
    <source>
        <dbReference type="SAM" id="MobiDB-lite"/>
    </source>
</evidence>
<accession>A0A7J6M1G1</accession>
<name>A0A7J6M1G1_PEROL</name>
<dbReference type="EMBL" id="JABAHT010000097">
    <property type="protein sequence ID" value="KAF4665317.1"/>
    <property type="molecule type" value="Genomic_DNA"/>
</dbReference>
<protein>
    <submittedName>
        <fullName evidence="2">Uncharacterized protein</fullName>
    </submittedName>
</protein>
<dbReference type="Proteomes" id="UP000570595">
    <property type="component" value="Unassembled WGS sequence"/>
</dbReference>
<gene>
    <name evidence="2" type="ORF">FOZ61_011042</name>
</gene>
<evidence type="ECO:0000313" key="3">
    <source>
        <dbReference type="Proteomes" id="UP000570595"/>
    </source>
</evidence>
<dbReference type="OrthoDB" id="444062at2759"/>
<comment type="caution">
    <text evidence="2">The sequence shown here is derived from an EMBL/GenBank/DDBJ whole genome shotgun (WGS) entry which is preliminary data.</text>
</comment>
<proteinExistence type="predicted"/>